<gene>
    <name evidence="2" type="ORF">Acr_15g0002440</name>
</gene>
<accession>A0A7J0FSH3</accession>
<feature type="region of interest" description="Disordered" evidence="1">
    <location>
        <begin position="343"/>
        <end position="399"/>
    </location>
</feature>
<protein>
    <submittedName>
        <fullName evidence="2">Glycosyl hydrolase family protein</fullName>
    </submittedName>
</protein>
<evidence type="ECO:0000313" key="2">
    <source>
        <dbReference type="EMBL" id="GFZ01635.1"/>
    </source>
</evidence>
<keyword evidence="2" id="KW-0378">Hydrolase</keyword>
<name>A0A7J0FSH3_9ERIC</name>
<feature type="compositionally biased region" description="Low complexity" evidence="1">
    <location>
        <begin position="182"/>
        <end position="196"/>
    </location>
</feature>
<comment type="caution">
    <text evidence="2">The sequence shown here is derived from an EMBL/GenBank/DDBJ whole genome shotgun (WGS) entry which is preliminary data.</text>
</comment>
<proteinExistence type="predicted"/>
<feature type="region of interest" description="Disordered" evidence="1">
    <location>
        <begin position="1"/>
        <end position="74"/>
    </location>
</feature>
<dbReference type="AlphaFoldDB" id="A0A7J0FSH3"/>
<feature type="compositionally biased region" description="Basic and acidic residues" evidence="1">
    <location>
        <begin position="354"/>
        <end position="363"/>
    </location>
</feature>
<feature type="compositionally biased region" description="Polar residues" evidence="1">
    <location>
        <begin position="385"/>
        <end position="397"/>
    </location>
</feature>
<feature type="region of interest" description="Disordered" evidence="1">
    <location>
        <begin position="138"/>
        <end position="228"/>
    </location>
</feature>
<dbReference type="Proteomes" id="UP000585474">
    <property type="component" value="Unassembled WGS sequence"/>
</dbReference>
<sequence>MPEKAVEFPESSQTHSTDFDGKVHEVQPPSTYSSEALSTEDLGSLTLENAWQSRERSEASPSCHGNSGKPEGGTFWRDRITQLELCTKLVEVNIIYENDQVVITNDDEDILEFIKDTYGEAHTLTKRETPDELSVLTTKSNVKQGEITEVNSGDLDNDHSNSPDYFDEEFKTPSVLGLDTTSDSGSSGDNSNSNDSIASVTQPAIMTEQGPNDASSSSSSTSVTEKKAPISQASLPIYDQITHTKVQQIEDSATYLCDDRNPGKLQGEHQTTMESYKPVEENVNLGSSEDLQKQVIGFSGVSQTFNGPIPSTMLPELVVEQVLMALSSSSSHKFDAHKMVSVEQASSYSIDPETQLKAEKSDENIVEINLSDKLLPENSAPPSPQNAQHLPSNSTAYPSYDKDLEELQEPSNSFQELNSIDSVKNSEVPANDENLIIIEDTNSEAQELAREENARVLSNMSEESISNLIDVNYIESQSEKMGENQTMLKTSEDSEGNDLKPLECDNTAETSYPVENNYIVESTRERDHDGAKIRASEVSLSPDVPIAPVMLIEVVVEPVPFATSSSSSPTSVLQQKFSIDQASVLSFEQDILMEIQQSETEMEESTTLNGLPFENSTGAVLQDALHVTEDPQEARIDPMDPSNVEGRSDGLEQMTDNGESMISKDIGDSSMPTNTKENLKATEVEGESKYLNANEANVVALAKPVEQNDDSNIPDLATADACISIEEASIISNENESVVNVRVDEDNLRSSVDESGSMLSGGGSLPFEKAQLSDWADMVDGYQKLALEVAPQNSDDLRD</sequence>
<evidence type="ECO:0000256" key="1">
    <source>
        <dbReference type="SAM" id="MobiDB-lite"/>
    </source>
</evidence>
<organism evidence="2 3">
    <name type="scientific">Actinidia rufa</name>
    <dbReference type="NCBI Taxonomy" id="165716"/>
    <lineage>
        <taxon>Eukaryota</taxon>
        <taxon>Viridiplantae</taxon>
        <taxon>Streptophyta</taxon>
        <taxon>Embryophyta</taxon>
        <taxon>Tracheophyta</taxon>
        <taxon>Spermatophyta</taxon>
        <taxon>Magnoliopsida</taxon>
        <taxon>eudicotyledons</taxon>
        <taxon>Gunneridae</taxon>
        <taxon>Pentapetalae</taxon>
        <taxon>asterids</taxon>
        <taxon>Ericales</taxon>
        <taxon>Actinidiaceae</taxon>
        <taxon>Actinidia</taxon>
    </lineage>
</organism>
<keyword evidence="3" id="KW-1185">Reference proteome</keyword>
<reference evidence="2 3" key="1">
    <citation type="submission" date="2019-07" db="EMBL/GenBank/DDBJ databases">
        <title>De Novo Assembly of kiwifruit Actinidia rufa.</title>
        <authorList>
            <person name="Sugita-Konishi S."/>
            <person name="Sato K."/>
            <person name="Mori E."/>
            <person name="Abe Y."/>
            <person name="Kisaki G."/>
            <person name="Hamano K."/>
            <person name="Suezawa K."/>
            <person name="Otani M."/>
            <person name="Fukuda T."/>
            <person name="Manabe T."/>
            <person name="Gomi K."/>
            <person name="Tabuchi M."/>
            <person name="Akimitsu K."/>
            <person name="Kataoka I."/>
        </authorList>
    </citation>
    <scope>NUCLEOTIDE SEQUENCE [LARGE SCALE GENOMIC DNA]</scope>
    <source>
        <strain evidence="3">cv. Fuchu</strain>
    </source>
</reference>
<feature type="compositionally biased region" description="Polar residues" evidence="1">
    <location>
        <begin position="197"/>
        <end position="214"/>
    </location>
</feature>
<dbReference type="GO" id="GO:0016787">
    <property type="term" value="F:hydrolase activity"/>
    <property type="evidence" value="ECO:0007669"/>
    <property type="project" value="UniProtKB-KW"/>
</dbReference>
<dbReference type="EMBL" id="BJWL01000015">
    <property type="protein sequence ID" value="GFZ01635.1"/>
    <property type="molecule type" value="Genomic_DNA"/>
</dbReference>
<evidence type="ECO:0000313" key="3">
    <source>
        <dbReference type="Proteomes" id="UP000585474"/>
    </source>
</evidence>
<feature type="compositionally biased region" description="Polar residues" evidence="1">
    <location>
        <begin position="28"/>
        <end position="37"/>
    </location>
</feature>